<name>A0A9X9YD64_9BRAD</name>
<organism evidence="3 4">
    <name type="scientific">Bradyrhizobium barranii subsp. barranii</name>
    <dbReference type="NCBI Taxonomy" id="2823807"/>
    <lineage>
        <taxon>Bacteria</taxon>
        <taxon>Pseudomonadati</taxon>
        <taxon>Pseudomonadota</taxon>
        <taxon>Alphaproteobacteria</taxon>
        <taxon>Hyphomicrobiales</taxon>
        <taxon>Nitrobacteraceae</taxon>
        <taxon>Bradyrhizobium</taxon>
        <taxon>Bradyrhizobium barranii</taxon>
    </lineage>
</organism>
<evidence type="ECO:0008006" key="5">
    <source>
        <dbReference type="Google" id="ProtNLM"/>
    </source>
</evidence>
<evidence type="ECO:0000256" key="2">
    <source>
        <dbReference type="SAM" id="SignalP"/>
    </source>
</evidence>
<dbReference type="SUPFAM" id="SSF56935">
    <property type="entry name" value="Porins"/>
    <property type="match status" value="1"/>
</dbReference>
<evidence type="ECO:0000313" key="3">
    <source>
        <dbReference type="EMBL" id="UEM17858.1"/>
    </source>
</evidence>
<proteinExistence type="predicted"/>
<dbReference type="AlphaFoldDB" id="A0A9X9YD64"/>
<feature type="region of interest" description="Disordered" evidence="1">
    <location>
        <begin position="141"/>
        <end position="166"/>
    </location>
</feature>
<dbReference type="RefSeq" id="WP_225005888.1">
    <property type="nucleotide sequence ID" value="NZ_CP086136.1"/>
</dbReference>
<dbReference type="Gene3D" id="2.170.130.10">
    <property type="entry name" value="TonB-dependent receptor, plug domain"/>
    <property type="match status" value="1"/>
</dbReference>
<dbReference type="KEGG" id="bban:J4G43_028840"/>
<dbReference type="Proteomes" id="UP000664702">
    <property type="component" value="Chromosome"/>
</dbReference>
<accession>A0A9X9YD64</accession>
<evidence type="ECO:0000313" key="4">
    <source>
        <dbReference type="Proteomes" id="UP000664702"/>
    </source>
</evidence>
<evidence type="ECO:0000256" key="1">
    <source>
        <dbReference type="SAM" id="MobiDB-lite"/>
    </source>
</evidence>
<reference evidence="3 4" key="1">
    <citation type="journal article" date="2022" name="Int. J. Syst. Evol. Microbiol.">
        <title>Strains of Bradyrhizobium barranii sp. nov. associated with legumes native to Canada are symbionts of soybeans and belong to different subspecies (subsp. barranii subsp. nov. and subsp. apii subsp. nov.) and symbiovars (sv. glycinearum and sv. septentrionale).</title>
        <authorList>
            <person name="Bromfield E.S.P."/>
            <person name="Cloutier S."/>
            <person name="Wasai-Hara S."/>
            <person name="Minamisawa K."/>
        </authorList>
    </citation>
    <scope>NUCLEOTIDE SEQUENCE [LARGE SCALE GENOMIC DNA]</scope>
    <source>
        <strain evidence="3 4">144S4</strain>
    </source>
</reference>
<keyword evidence="2" id="KW-0732">Signal</keyword>
<dbReference type="InterPro" id="IPR037066">
    <property type="entry name" value="Plug_dom_sf"/>
</dbReference>
<feature type="signal peptide" evidence="2">
    <location>
        <begin position="1"/>
        <end position="31"/>
    </location>
</feature>
<protein>
    <recommendedName>
        <fullName evidence="5">TonB-dependent receptor-like protein</fullName>
    </recommendedName>
</protein>
<sequence>MSRIVFAARRFRAGVVAFVSLYSLDLTMAQAQQSASPDLLPPVEVAPTERAAKPQVVRLAPDKPERQRVARLPKPGLVPASPPVAGVSAANLFPTVVVSPTGVVTPTNLVASSVTVLTARDMERDQRRTASDALSAVPGLNLVQPAAPADRRRSSCAERIPTTPRS</sequence>
<feature type="chain" id="PRO_5040811209" description="TonB-dependent receptor-like protein" evidence="2">
    <location>
        <begin position="32"/>
        <end position="166"/>
    </location>
</feature>
<gene>
    <name evidence="3" type="ORF">J4G43_028840</name>
</gene>
<dbReference type="EMBL" id="CP086136">
    <property type="protein sequence ID" value="UEM17858.1"/>
    <property type="molecule type" value="Genomic_DNA"/>
</dbReference>